<sequence>MRAEKFKTLNNKKLAKINPCRK</sequence>
<name>A0A4Y7UG52_9FLAO</name>
<accession>A0A4Y7UG52</accession>
<gene>
    <name evidence="2" type="ORF">D0809_09300</name>
</gene>
<dbReference type="InterPro" id="IPR010133">
    <property type="entry name" value="Bacteriocin_signal_seq"/>
</dbReference>
<organism evidence="2 3">
    <name type="scientific">Flavobacterium circumlabens</name>
    <dbReference type="NCBI Taxonomy" id="2133765"/>
    <lineage>
        <taxon>Bacteria</taxon>
        <taxon>Pseudomonadati</taxon>
        <taxon>Bacteroidota</taxon>
        <taxon>Flavobacteriia</taxon>
        <taxon>Flavobacteriales</taxon>
        <taxon>Flavobacteriaceae</taxon>
        <taxon>Flavobacterium</taxon>
    </lineage>
</organism>
<dbReference type="Proteomes" id="UP000298340">
    <property type="component" value="Unassembled WGS sequence"/>
</dbReference>
<dbReference type="NCBIfam" id="TIGR01847">
    <property type="entry name" value="bacteriocin_sig"/>
    <property type="match status" value="1"/>
</dbReference>
<evidence type="ECO:0000256" key="1">
    <source>
        <dbReference type="SAM" id="MobiDB-lite"/>
    </source>
</evidence>
<evidence type="ECO:0000313" key="3">
    <source>
        <dbReference type="Proteomes" id="UP000298340"/>
    </source>
</evidence>
<feature type="compositionally biased region" description="Basic residues" evidence="1">
    <location>
        <begin position="13"/>
        <end position="22"/>
    </location>
</feature>
<comment type="caution">
    <text evidence="2">The sequence shown here is derived from an EMBL/GenBank/DDBJ whole genome shotgun (WGS) entry which is preliminary data.</text>
</comment>
<dbReference type="AlphaFoldDB" id="A0A4Y7UG52"/>
<protein>
    <submittedName>
        <fullName evidence="2">Bacteriocin</fullName>
    </submittedName>
</protein>
<feature type="region of interest" description="Disordered" evidence="1">
    <location>
        <begin position="1"/>
        <end position="22"/>
    </location>
</feature>
<dbReference type="EMBL" id="QWDN01000002">
    <property type="protein sequence ID" value="TEB45435.1"/>
    <property type="molecule type" value="Genomic_DNA"/>
</dbReference>
<proteinExistence type="predicted"/>
<reference evidence="2 3" key="1">
    <citation type="journal article" date="2018" name="Syst. Appl. Microbiol.">
        <title>Flavobacterium circumlabens sp. nov. and Flavobacterium cupreum sp. nov., two psychrotrophic species isolated from Antarctic environmental samples.</title>
        <authorList>
            <person name="Kralova S."/>
            <person name="Busse H.J."/>
            <person name="Svec P."/>
            <person name="Maslanova I."/>
            <person name="Stankova E."/>
            <person name="Bartak M."/>
            <person name="Sedlacek I."/>
        </authorList>
    </citation>
    <scope>NUCLEOTIDE SEQUENCE [LARGE SCALE GENOMIC DNA]</scope>
    <source>
        <strain evidence="2 3">CCM 8828</strain>
    </source>
</reference>
<evidence type="ECO:0000313" key="2">
    <source>
        <dbReference type="EMBL" id="TEB45435.1"/>
    </source>
</evidence>